<keyword evidence="3" id="KW-1185">Reference proteome</keyword>
<accession>A0A075NZ04</accession>
<keyword evidence="1" id="KW-0812">Transmembrane</keyword>
<evidence type="ECO:0000256" key="1">
    <source>
        <dbReference type="SAM" id="Phobius"/>
    </source>
</evidence>
<dbReference type="AlphaFoldDB" id="A0A075NZ04"/>
<sequence length="122" mass="14608">MEVYSNYMVFKRIQQHNHQVGGNLISVRYQPLTTKLTLHSNNNQVLQKHLCFRPFHKVDVCIDGIFYTVKITWVILWQSRLYSKQTLIIKELLPQRRRRSITMISYGMCILLIRLFMVLLEP</sequence>
<proteinExistence type="predicted"/>
<keyword evidence="1" id="KW-1133">Transmembrane helix</keyword>
<organism evidence="2 3">
    <name type="scientific">Alteromonas australica</name>
    <dbReference type="NCBI Taxonomy" id="589873"/>
    <lineage>
        <taxon>Bacteria</taxon>
        <taxon>Pseudomonadati</taxon>
        <taxon>Pseudomonadota</taxon>
        <taxon>Gammaproteobacteria</taxon>
        <taxon>Alteromonadales</taxon>
        <taxon>Alteromonadaceae</taxon>
        <taxon>Alteromonas/Salinimonas group</taxon>
        <taxon>Alteromonas</taxon>
    </lineage>
</organism>
<evidence type="ECO:0000313" key="2">
    <source>
        <dbReference type="EMBL" id="AIF98786.1"/>
    </source>
</evidence>
<keyword evidence="1" id="KW-0472">Membrane</keyword>
<protein>
    <submittedName>
        <fullName evidence="2">Uncharacterized protein</fullName>
    </submittedName>
</protein>
<dbReference type="Proteomes" id="UP000056090">
    <property type="component" value="Chromosome"/>
</dbReference>
<evidence type="ECO:0000313" key="3">
    <source>
        <dbReference type="Proteomes" id="UP000056090"/>
    </source>
</evidence>
<dbReference type="eggNOG" id="ENOG503300W">
    <property type="taxonomic scope" value="Bacteria"/>
</dbReference>
<name>A0A075NZ04_9ALTE</name>
<dbReference type="EMBL" id="CP008849">
    <property type="protein sequence ID" value="AIF98786.1"/>
    <property type="molecule type" value="Genomic_DNA"/>
</dbReference>
<dbReference type="KEGG" id="aal:EP13_08910"/>
<gene>
    <name evidence="2" type="ORF">EP13_08910</name>
</gene>
<feature type="transmembrane region" description="Helical" evidence="1">
    <location>
        <begin position="100"/>
        <end position="120"/>
    </location>
</feature>
<reference evidence="2 3" key="1">
    <citation type="submission" date="2014-06" db="EMBL/GenBank/DDBJ databases">
        <title>Genomes of Alteromonas australica, a world apart.</title>
        <authorList>
            <person name="Gonzaga A."/>
            <person name="Lopez-Perez M."/>
            <person name="Rodriguez-Valera F."/>
        </authorList>
    </citation>
    <scope>NUCLEOTIDE SEQUENCE [LARGE SCALE GENOMIC DNA]</scope>
    <source>
        <strain evidence="2 3">H 17</strain>
    </source>
</reference>